<evidence type="ECO:0000313" key="3">
    <source>
        <dbReference type="Proteomes" id="UP000265715"/>
    </source>
</evidence>
<organism evidence="2 3">
    <name type="scientific">Calidithermus terrae</name>
    <dbReference type="NCBI Taxonomy" id="1408545"/>
    <lineage>
        <taxon>Bacteria</taxon>
        <taxon>Thermotogati</taxon>
        <taxon>Deinococcota</taxon>
        <taxon>Deinococci</taxon>
        <taxon>Thermales</taxon>
        <taxon>Thermaceae</taxon>
        <taxon>Calidithermus</taxon>
    </lineage>
</organism>
<name>A0A399F4D5_9DEIN</name>
<reference evidence="2 3" key="1">
    <citation type="submission" date="2018-08" db="EMBL/GenBank/DDBJ databases">
        <title>Meiothermus terrae DSM 26712 genome sequencing project.</title>
        <authorList>
            <person name="Da Costa M.S."/>
            <person name="Albuquerque L."/>
            <person name="Raposo P."/>
            <person name="Froufe H.J.C."/>
            <person name="Barroso C.S."/>
            <person name="Egas C."/>
        </authorList>
    </citation>
    <scope>NUCLEOTIDE SEQUENCE [LARGE SCALE GENOMIC DNA]</scope>
    <source>
        <strain evidence="2 3">DSM 26712</strain>
    </source>
</reference>
<comment type="caution">
    <text evidence="2">The sequence shown here is derived from an EMBL/GenBank/DDBJ whole genome shotgun (WGS) entry which is preliminary data.</text>
</comment>
<evidence type="ECO:0000256" key="1">
    <source>
        <dbReference type="SAM" id="Phobius"/>
    </source>
</evidence>
<dbReference type="AlphaFoldDB" id="A0A399F4D5"/>
<evidence type="ECO:0000313" key="2">
    <source>
        <dbReference type="EMBL" id="RIH90645.1"/>
    </source>
</evidence>
<feature type="transmembrane region" description="Helical" evidence="1">
    <location>
        <begin position="62"/>
        <end position="82"/>
    </location>
</feature>
<keyword evidence="1" id="KW-0812">Transmembrane</keyword>
<proteinExistence type="predicted"/>
<protein>
    <submittedName>
        <fullName evidence="2">Uncharacterized protein</fullName>
    </submittedName>
</protein>
<gene>
    <name evidence="2" type="ORF">Mterra_00247</name>
</gene>
<dbReference type="EMBL" id="QXDL01000005">
    <property type="protein sequence ID" value="RIH90645.1"/>
    <property type="molecule type" value="Genomic_DNA"/>
</dbReference>
<keyword evidence="1" id="KW-1133">Transmembrane helix</keyword>
<keyword evidence="3" id="KW-1185">Reference proteome</keyword>
<dbReference type="Proteomes" id="UP000265715">
    <property type="component" value="Unassembled WGS sequence"/>
</dbReference>
<sequence>MPETPEEMRKRIEEEERIRLETRQRLTEGPAEKAFLTNVGLVGLVFGGCMIGVGLFTADWVWWGGALMAGIGLALMVAAKVAR</sequence>
<accession>A0A399F4D5</accession>
<feature type="transmembrane region" description="Helical" evidence="1">
    <location>
        <begin position="35"/>
        <end position="56"/>
    </location>
</feature>
<keyword evidence="1" id="KW-0472">Membrane</keyword>